<dbReference type="SUPFAM" id="SSF56399">
    <property type="entry name" value="ADP-ribosylation"/>
    <property type="match status" value="2"/>
</dbReference>
<dbReference type="InterPro" id="IPR001144">
    <property type="entry name" value="Enterotoxin_A"/>
</dbReference>
<gene>
    <name evidence="7" type="ORF">OCS_00759</name>
</gene>
<dbReference type="Pfam" id="PF01375">
    <property type="entry name" value="Enterotoxin_a"/>
    <property type="match status" value="1"/>
</dbReference>
<dbReference type="OrthoDB" id="4922995at2759"/>
<dbReference type="HOGENOM" id="CLU_400673_0_0_1"/>
<evidence type="ECO:0000256" key="3">
    <source>
        <dbReference type="ARBA" id="ARBA00023026"/>
    </source>
</evidence>
<evidence type="ECO:0000256" key="4">
    <source>
        <dbReference type="ARBA" id="ARBA00023157"/>
    </source>
</evidence>
<keyword evidence="3" id="KW-0843">Virulence</keyword>
<keyword evidence="2 6" id="KW-0732">Signal</keyword>
<name>T5ADI3_OPHSC</name>
<reference evidence="7 8" key="1">
    <citation type="journal article" date="2013" name="Chin. Sci. Bull.">
        <title>Genome survey uncovers the secrets of sex and lifestyle in caterpillar fungus.</title>
        <authorList>
            <person name="Hu X."/>
            <person name="Zhang Y."/>
            <person name="Xiao G."/>
            <person name="Zheng P."/>
            <person name="Xia Y."/>
            <person name="Zhang X."/>
            <person name="St Leger R.J."/>
            <person name="Liu X."/>
            <person name="Wang C."/>
        </authorList>
    </citation>
    <scope>NUCLEOTIDE SEQUENCE [LARGE SCALE GENOMIC DNA]</scope>
    <source>
        <strain evidence="8">Co18 / CGMCC 3.14243</strain>
        <tissue evidence="7">Fruit-body</tissue>
    </source>
</reference>
<evidence type="ECO:0000313" key="8">
    <source>
        <dbReference type="Proteomes" id="UP000019374"/>
    </source>
</evidence>
<evidence type="ECO:0000256" key="1">
    <source>
        <dbReference type="ARBA" id="ARBA00022656"/>
    </source>
</evidence>
<dbReference type="Proteomes" id="UP000019374">
    <property type="component" value="Unassembled WGS sequence"/>
</dbReference>
<evidence type="ECO:0000313" key="7">
    <source>
        <dbReference type="EMBL" id="EQL03525.1"/>
    </source>
</evidence>
<proteinExistence type="predicted"/>
<keyword evidence="4" id="KW-1015">Disulfide bond</keyword>
<dbReference type="eggNOG" id="ENOG502T4KW">
    <property type="taxonomic scope" value="Eukaryota"/>
</dbReference>
<dbReference type="EMBL" id="KE652206">
    <property type="protein sequence ID" value="EQL03525.1"/>
    <property type="molecule type" value="Genomic_DNA"/>
</dbReference>
<dbReference type="GO" id="GO:0090729">
    <property type="term" value="F:toxin activity"/>
    <property type="evidence" value="ECO:0007669"/>
    <property type="project" value="UniProtKB-KW"/>
</dbReference>
<feature type="chain" id="PRO_5004596761" evidence="6">
    <location>
        <begin position="24"/>
        <end position="687"/>
    </location>
</feature>
<feature type="region of interest" description="Disordered" evidence="5">
    <location>
        <begin position="191"/>
        <end position="211"/>
    </location>
</feature>
<feature type="signal peptide" evidence="6">
    <location>
        <begin position="1"/>
        <end position="23"/>
    </location>
</feature>
<feature type="region of interest" description="Disordered" evidence="5">
    <location>
        <begin position="296"/>
        <end position="320"/>
    </location>
</feature>
<sequence length="687" mass="74314">MRWATIVISAAPLWLSWLASSNANPGAALLRRQSNRPDGFVFRGDSRSPREIRATGGFQPQGTDWQRHDSSFSIERHYDAGPNGCGLDQHGKPGFTFRTAYVSLAQQRETSEAYGTWLYEIRATPNMLDDGYPEGEVFALGGVQWRQIRRYVLMSNRADEAAWVDNPDYNVQLYERSANAVHCRVTADALPPELTGDSLDGDDSGREDESGGGFAAAIRFMDNSIMDALVGDFPPQFQRYPPRDDIPGPGDANEIDPPKDNQVGELIQHYVDLGAERLDQLFPRASQVVQQFLDEAEQGSCGVQSRSNKRSMGGLRTRDDKAKDHCCKILTKLKRTVRKGSRGKTSTGKGSRGKGSTGKGSTGKGSTGKDSRGKGSRGKAATKPIVFYGDYLWPDEAKKQGGFLPRSTTPPGPTYDVDPPPVQGGEKVEIDWPTLLVPTYPTLGAAAKHAAEVAAKETKGFGGVVYAVHATPNMVSSGNDSAAVGGILWTQVLGWMQVPEGYSPPRQVTPRRAKLRVHFERAIKESNELFQQNKDYDAKFDRYNITVDVPQQFHTIEDLSAFMKDKGQAVGWRGGFPLFEPPQVIDGAASKAAKTSNAVAAPHEPGKLDKIGGYVKSHIWAIALLPAVAVLNFIPGLGEAADAAEVAALCADSVESIELAEVGGSSLGRVGTGLAQLLKNTAKLKVA</sequence>
<protein>
    <submittedName>
        <fullName evidence="7">Heat-labile enterotoxin A subunit</fullName>
    </submittedName>
</protein>
<organism evidence="7 8">
    <name type="scientific">Ophiocordyceps sinensis (strain Co18 / CGMCC 3.14243)</name>
    <name type="common">Yarsagumba caterpillar fungus</name>
    <name type="synonym">Hirsutella sinensis</name>
    <dbReference type="NCBI Taxonomy" id="911162"/>
    <lineage>
        <taxon>Eukaryota</taxon>
        <taxon>Fungi</taxon>
        <taxon>Dikarya</taxon>
        <taxon>Ascomycota</taxon>
        <taxon>Pezizomycotina</taxon>
        <taxon>Sordariomycetes</taxon>
        <taxon>Hypocreomycetidae</taxon>
        <taxon>Hypocreales</taxon>
        <taxon>Ophiocordycipitaceae</taxon>
        <taxon>Ophiocordyceps</taxon>
    </lineage>
</organism>
<dbReference type="AlphaFoldDB" id="T5ADI3"/>
<keyword evidence="1" id="KW-0800">Toxin</keyword>
<evidence type="ECO:0000256" key="6">
    <source>
        <dbReference type="SAM" id="SignalP"/>
    </source>
</evidence>
<feature type="compositionally biased region" description="Gly residues" evidence="5">
    <location>
        <begin position="353"/>
        <end position="366"/>
    </location>
</feature>
<feature type="region of interest" description="Disordered" evidence="5">
    <location>
        <begin position="336"/>
        <end position="379"/>
    </location>
</feature>
<dbReference type="Gene3D" id="3.90.210.10">
    <property type="entry name" value="Heat-Labile Enterotoxin, subunit A"/>
    <property type="match status" value="2"/>
</dbReference>
<evidence type="ECO:0000256" key="5">
    <source>
        <dbReference type="SAM" id="MobiDB-lite"/>
    </source>
</evidence>
<accession>T5ADI3</accession>
<evidence type="ECO:0000256" key="2">
    <source>
        <dbReference type="ARBA" id="ARBA00022729"/>
    </source>
</evidence>